<proteinExistence type="predicted"/>
<dbReference type="STRING" id="1189621.A3SI_06764"/>
<dbReference type="InterPro" id="IPR003329">
    <property type="entry name" value="Cytidylyl_trans"/>
</dbReference>
<evidence type="ECO:0000313" key="1">
    <source>
        <dbReference type="EMBL" id="EIM77268.1"/>
    </source>
</evidence>
<gene>
    <name evidence="1" type="ORF">A3SI_06764</name>
</gene>
<dbReference type="AlphaFoldDB" id="I5C616"/>
<dbReference type="Gene3D" id="3.90.550.10">
    <property type="entry name" value="Spore Coat Polysaccharide Biosynthesis Protein SpsA, Chain A"/>
    <property type="match status" value="1"/>
</dbReference>
<accession>I5C616</accession>
<dbReference type="EMBL" id="AJYA01000015">
    <property type="protein sequence ID" value="EIM77268.1"/>
    <property type="molecule type" value="Genomic_DNA"/>
</dbReference>
<organism evidence="1 2">
    <name type="scientific">Nitritalea halalkaliphila LW7</name>
    <dbReference type="NCBI Taxonomy" id="1189621"/>
    <lineage>
        <taxon>Bacteria</taxon>
        <taxon>Pseudomonadati</taxon>
        <taxon>Bacteroidota</taxon>
        <taxon>Cytophagia</taxon>
        <taxon>Cytophagales</taxon>
        <taxon>Cyclobacteriaceae</taxon>
        <taxon>Nitritalea</taxon>
    </lineage>
</organism>
<name>I5C616_9BACT</name>
<keyword evidence="2" id="KW-1185">Reference proteome</keyword>
<dbReference type="Pfam" id="PF02348">
    <property type="entry name" value="CTP_transf_3"/>
    <property type="match status" value="1"/>
</dbReference>
<protein>
    <submittedName>
        <fullName evidence="1">Spore coat polysaccharide biosynthesis protein F</fullName>
    </submittedName>
</protein>
<dbReference type="Proteomes" id="UP000005551">
    <property type="component" value="Unassembled WGS sequence"/>
</dbReference>
<evidence type="ECO:0000313" key="2">
    <source>
        <dbReference type="Proteomes" id="UP000005551"/>
    </source>
</evidence>
<dbReference type="InterPro" id="IPR029044">
    <property type="entry name" value="Nucleotide-diphossugar_trans"/>
</dbReference>
<comment type="caution">
    <text evidence="1">The sequence shown here is derived from an EMBL/GenBank/DDBJ whole genome shotgun (WGS) entry which is preliminary data.</text>
</comment>
<reference evidence="1 2" key="1">
    <citation type="submission" date="2012-05" db="EMBL/GenBank/DDBJ databases">
        <title>Genome sequence of Nitritalea halalkaliphila LW7.</title>
        <authorList>
            <person name="Jangir P.K."/>
            <person name="Singh A."/>
            <person name="Shivaji S."/>
            <person name="Sharma R."/>
        </authorList>
    </citation>
    <scope>NUCLEOTIDE SEQUENCE [LARGE SCALE GENOMIC DNA]</scope>
    <source>
        <strain evidence="1 2">LW7</strain>
    </source>
</reference>
<dbReference type="SUPFAM" id="SSF53448">
    <property type="entry name" value="Nucleotide-diphospho-sugar transferases"/>
    <property type="match status" value="1"/>
</dbReference>
<sequence length="204" mass="23259">MLPVLGDTLVARVVRRAQLTGYEVIVATSTNQEDDILEAETKRLQVGCYRGSELDVLNRAVEAAEAFGFDAFARLCGDRPLFSVDEMRFALQEWETRAPDLITNNYLTKAIRGLTTEVIRTESLKELLKNEPTAAQREHITSGLLEHPEKYEILNLKKRYHIWNNHPGFAVDTSDDYKSIVNFIQQFPALDYELDQESHPGFTL</sequence>